<protein>
    <recommendedName>
        <fullName evidence="9">PCI domain-containing protein</fullName>
    </recommendedName>
</protein>
<dbReference type="PANTHER" id="PTHR10758">
    <property type="entry name" value="26S PROTEASOME NON-ATPASE REGULATORY SUBUNIT 3/COP9 SIGNALOSOME COMPLEX SUBUNIT 3"/>
    <property type="match status" value="1"/>
</dbReference>
<dbReference type="eggNOG" id="KOG2581">
    <property type="taxonomic scope" value="Eukaryota"/>
</dbReference>
<evidence type="ECO:0000256" key="6">
    <source>
        <dbReference type="ARBA" id="ARBA00022989"/>
    </source>
</evidence>
<dbReference type="GO" id="GO:0042176">
    <property type="term" value="P:regulation of protein catabolic process"/>
    <property type="evidence" value="ECO:0007669"/>
    <property type="project" value="InterPro"/>
</dbReference>
<dbReference type="PROSITE" id="PS50250">
    <property type="entry name" value="PCI"/>
    <property type="match status" value="1"/>
</dbReference>
<dbReference type="InterPro" id="IPR057985">
    <property type="entry name" value="TPR_PSMD3_N"/>
</dbReference>
<dbReference type="VEuPathDB" id="FungiDB:C5L36_0C05180"/>
<feature type="transmembrane region" description="Helical" evidence="8">
    <location>
        <begin position="505"/>
        <end position="526"/>
    </location>
</feature>
<dbReference type="GO" id="GO:0005759">
    <property type="term" value="C:mitochondrial matrix"/>
    <property type="evidence" value="ECO:0007669"/>
    <property type="project" value="UniProtKB-ARBA"/>
</dbReference>
<evidence type="ECO:0000256" key="3">
    <source>
        <dbReference type="ARBA" id="ARBA00007912"/>
    </source>
</evidence>
<sequence>MTTESEIAPNEHQLFKQLVGFLELIKESSVKFDPRYILRVFRELTAIRRQISADDLVRLVHQFYPAIHPNVENLIEALTPFRISLTENTGDEMEIDNDQTSDSHEVLPEIDVFVHLLVQIFLHDKGETKALYNFNKHVINVLKTYNYRTLDYIQAKVWYYIFRASELANDLVNIRVELMNAFRTATLRHDTETRASVITLLLRDYILSNDINQAYNLVEKTEFPDEASNPVVARYYYYLARIHTIQLDYSSALECVTTAIRKCPQTKNASGFLQSATKLQIIIQLLTGEIPELSSFENPQLVKSLKAYSEVTKAVRLGDLTIFSDALETFGIRIISLTYKRISLKDICIKLHLDSELTAEYVVAKAIKDGVVEAMIDHTKGYMESLEVSDVYSSVAPQEEFDRRIKFCMQLHNDSVKAMRYPMNKERRDVDADIQAREREQELLQRYVHASCIAKYEVPGGGSSEHQVSPRANRKELPKMSLAEFQALRDKYHGEKKRYERQTTIYYSLSMMMIFLALSYASVPLYRAICQRTGWGGTPITDKSRFTRDKLTPVATERRLRVSFTAETSGALPWKFVPQQREVYVVPGETALAFYKAKNISDKDITGMATYSVTPDHVAPYFNKIQCFCFEEQRLAKGEEVDMPLFFFIDPEFSRDPAMRNIEDVVLHYTFFKAKHDEQHDQLFSEAAKRNENQTK</sequence>
<dbReference type="InterPro" id="IPR023471">
    <property type="entry name" value="CtaG/Cox11_dom_sf"/>
</dbReference>
<comment type="similarity">
    <text evidence="3">Belongs to the proteasome subunit S3 family.</text>
</comment>
<dbReference type="AlphaFoldDB" id="A0A099NXT9"/>
<dbReference type="SUPFAM" id="SSF46785">
    <property type="entry name" value="Winged helix' DNA-binding domain"/>
    <property type="match status" value="1"/>
</dbReference>
<dbReference type="Pfam" id="PF08375">
    <property type="entry name" value="Rpn3_C"/>
    <property type="match status" value="1"/>
</dbReference>
<dbReference type="Proteomes" id="UP000029867">
    <property type="component" value="Unassembled WGS sequence"/>
</dbReference>
<proteinExistence type="inferred from homology"/>
<keyword evidence="4 8" id="KW-0812">Transmembrane</keyword>
<evidence type="ECO:0000256" key="8">
    <source>
        <dbReference type="SAM" id="Phobius"/>
    </source>
</evidence>
<evidence type="ECO:0000256" key="7">
    <source>
        <dbReference type="ARBA" id="ARBA00023136"/>
    </source>
</evidence>
<keyword evidence="5" id="KW-0647">Proteasome</keyword>
<evidence type="ECO:0000256" key="5">
    <source>
        <dbReference type="ARBA" id="ARBA00022942"/>
    </source>
</evidence>
<comment type="subcellular location">
    <subcellularLocation>
        <location evidence="2">Mitochondrion inner membrane</location>
        <topology evidence="2">Single-pass membrane protein</topology>
        <orientation evidence="2">Intermembrane side</orientation>
    </subcellularLocation>
</comment>
<dbReference type="GO" id="GO:0006511">
    <property type="term" value="P:ubiquitin-dependent protein catabolic process"/>
    <property type="evidence" value="ECO:0007669"/>
    <property type="project" value="TreeGrafter"/>
</dbReference>
<dbReference type="NCBIfam" id="NF003465">
    <property type="entry name" value="PRK05089.1"/>
    <property type="match status" value="1"/>
</dbReference>
<dbReference type="eggNOG" id="KOG2540">
    <property type="taxonomic scope" value="Eukaryota"/>
</dbReference>
<dbReference type="Pfam" id="PF01399">
    <property type="entry name" value="PCI"/>
    <property type="match status" value="1"/>
</dbReference>
<feature type="domain" description="PCI" evidence="9">
    <location>
        <begin position="233"/>
        <end position="390"/>
    </location>
</feature>
<dbReference type="Pfam" id="PF04442">
    <property type="entry name" value="CtaG_Cox11"/>
    <property type="match status" value="1"/>
</dbReference>
<dbReference type="GO" id="GO:0005507">
    <property type="term" value="F:copper ion binding"/>
    <property type="evidence" value="ECO:0007669"/>
    <property type="project" value="InterPro"/>
</dbReference>
<dbReference type="InterPro" id="IPR007533">
    <property type="entry name" value="Cyt_c_oxidase_assmbl_CtaG"/>
</dbReference>
<dbReference type="GO" id="GO:0005743">
    <property type="term" value="C:mitochondrial inner membrane"/>
    <property type="evidence" value="ECO:0007669"/>
    <property type="project" value="UniProtKB-SubCell"/>
</dbReference>
<comment type="function">
    <text evidence="1">Exerts its effect at some terminal stage of cytochrome c oxidase synthesis, probably by being involved in the insertion of the copper B into subunit I.</text>
</comment>
<dbReference type="Pfam" id="PF25573">
    <property type="entry name" value="TPR_PSMD3_N"/>
    <property type="match status" value="1"/>
</dbReference>
<evidence type="ECO:0000259" key="9">
    <source>
        <dbReference type="PROSITE" id="PS50250"/>
    </source>
</evidence>
<name>A0A099NXT9_PICKU</name>
<dbReference type="FunFam" id="2.60.370.10:FF:000001">
    <property type="entry name" value="COX11 cytochrome c oxidase assembly homolog"/>
    <property type="match status" value="1"/>
</dbReference>
<dbReference type="SMART" id="SM00753">
    <property type="entry name" value="PAM"/>
    <property type="match status" value="1"/>
</dbReference>
<evidence type="ECO:0000256" key="4">
    <source>
        <dbReference type="ARBA" id="ARBA00022692"/>
    </source>
</evidence>
<dbReference type="InterPro" id="IPR000717">
    <property type="entry name" value="PCI_dom"/>
</dbReference>
<dbReference type="GO" id="GO:0008541">
    <property type="term" value="C:proteasome regulatory particle, lid subcomplex"/>
    <property type="evidence" value="ECO:0007669"/>
    <property type="project" value="TreeGrafter"/>
</dbReference>
<dbReference type="GO" id="GO:0030234">
    <property type="term" value="F:enzyme regulator activity"/>
    <property type="evidence" value="ECO:0007669"/>
    <property type="project" value="InterPro"/>
</dbReference>
<evidence type="ECO:0000256" key="2">
    <source>
        <dbReference type="ARBA" id="ARBA00004243"/>
    </source>
</evidence>
<dbReference type="InterPro" id="IPR013586">
    <property type="entry name" value="PSMD3_C"/>
</dbReference>
<dbReference type="HOGENOM" id="CLU_395904_0_0_1"/>
<comment type="caution">
    <text evidence="10">The sequence shown here is derived from an EMBL/GenBank/DDBJ whole genome shotgun (WGS) entry which is preliminary data.</text>
</comment>
<organism evidence="10 11">
    <name type="scientific">Pichia kudriavzevii</name>
    <name type="common">Yeast</name>
    <name type="synonym">Issatchenkia orientalis</name>
    <dbReference type="NCBI Taxonomy" id="4909"/>
    <lineage>
        <taxon>Eukaryota</taxon>
        <taxon>Fungi</taxon>
        <taxon>Dikarya</taxon>
        <taxon>Ascomycota</taxon>
        <taxon>Saccharomycotina</taxon>
        <taxon>Pichiomycetes</taxon>
        <taxon>Pichiales</taxon>
        <taxon>Pichiaceae</taxon>
        <taxon>Pichia</taxon>
    </lineage>
</organism>
<dbReference type="HAMAP" id="MF_00155">
    <property type="entry name" value="CtaG"/>
    <property type="match status" value="1"/>
</dbReference>
<reference evidence="11" key="1">
    <citation type="journal article" date="2014" name="Microb. Cell Fact.">
        <title>Exploiting Issatchenkia orientalis SD108 for succinic acid production.</title>
        <authorList>
            <person name="Xiao H."/>
            <person name="Shao Z."/>
            <person name="Jiang Y."/>
            <person name="Dole S."/>
            <person name="Zhao H."/>
        </authorList>
    </citation>
    <scope>NUCLEOTIDE SEQUENCE [LARGE SCALE GENOMIC DNA]</scope>
    <source>
        <strain evidence="11">SD108</strain>
    </source>
</reference>
<accession>A0A099NXT9</accession>
<evidence type="ECO:0000256" key="1">
    <source>
        <dbReference type="ARBA" id="ARBA00004007"/>
    </source>
</evidence>
<keyword evidence="7 8" id="KW-0472">Membrane</keyword>
<evidence type="ECO:0000313" key="11">
    <source>
        <dbReference type="Proteomes" id="UP000029867"/>
    </source>
</evidence>
<gene>
    <name evidence="10" type="ORF">JL09_g3424</name>
</gene>
<dbReference type="SUPFAM" id="SSF110111">
    <property type="entry name" value="Ctag/Cox11"/>
    <property type="match status" value="1"/>
</dbReference>
<dbReference type="SMART" id="SM00088">
    <property type="entry name" value="PINT"/>
    <property type="match status" value="1"/>
</dbReference>
<dbReference type="PANTHER" id="PTHR10758:SF2">
    <property type="entry name" value="26S PROTEASOME NON-ATPASE REGULATORY SUBUNIT 3"/>
    <property type="match status" value="1"/>
</dbReference>
<keyword evidence="6 8" id="KW-1133">Transmembrane helix</keyword>
<evidence type="ECO:0000313" key="10">
    <source>
        <dbReference type="EMBL" id="KGK37385.1"/>
    </source>
</evidence>
<dbReference type="InterPro" id="IPR050756">
    <property type="entry name" value="CSN3"/>
</dbReference>
<dbReference type="InterPro" id="IPR036390">
    <property type="entry name" value="WH_DNA-bd_sf"/>
</dbReference>
<dbReference type="EMBL" id="JQFK01000037">
    <property type="protein sequence ID" value="KGK37385.1"/>
    <property type="molecule type" value="Genomic_DNA"/>
</dbReference>
<dbReference type="Gene3D" id="2.60.370.10">
    <property type="entry name" value="Ctag/Cox11"/>
    <property type="match status" value="1"/>
</dbReference>